<feature type="domain" description="CdaR GGDEF-like" evidence="4">
    <location>
        <begin position="286"/>
        <end position="402"/>
    </location>
</feature>
<sequence>MIFGDLVHRTELGISVLAAADNALDRQITGVYITDLPDPSRFISSGDVVLTSGLWAQRPGGIDTFVDALARQKVAALIVGRIELGHIPDAVIAACRARHLTLATISERVSFKTLSEEVDRGQPDSTSGILARGVRFNHQLTEVLSHGGGALAALQLFRDEFSVGGWLMDDVGTVVAAAGTQPSHSHVGKVWNAMVGRTSDGVSLVPDAEDRPFSVWPVGATQQGGAAGYLVCWGDHRTFSPEISIVLDGLLGALRIELELSARWRNAQHNHVAELVQVLVDDAVSPGEISARLRLEGIDPQLPTSVVVATVEDRDFPLTAVLEMAYRLFASENQRVVGCVIDRQAILLVSNPETDVTLLQESVIRAADDYLPLLNGRQLRLGVSDPTPGVSQLSSSVAVARDRLAGVSGDGPVEMVSASAMQSHRALLRMLGERTRSSFAAEVLRPLIAYDNKNGGDLLGTLRAFLGNGGAWMETARQLHLHANTLRYRIGRIEELTDRDLGTMSDRVDLFLALACTDNPE</sequence>
<evidence type="ECO:0000256" key="1">
    <source>
        <dbReference type="ARBA" id="ARBA00006754"/>
    </source>
</evidence>
<dbReference type="Pfam" id="PF07905">
    <property type="entry name" value="PucR"/>
    <property type="match status" value="1"/>
</dbReference>
<dbReference type="Pfam" id="PF13556">
    <property type="entry name" value="HTH_30"/>
    <property type="match status" value="1"/>
</dbReference>
<dbReference type="InterPro" id="IPR025736">
    <property type="entry name" value="PucR_C-HTH_dom"/>
</dbReference>
<feature type="domain" description="Purine catabolism PurC-like" evidence="2">
    <location>
        <begin position="6"/>
        <end position="118"/>
    </location>
</feature>
<organism evidence="5 6">
    <name type="scientific">Glaciihabitans tibetensis</name>
    <dbReference type="NCBI Taxonomy" id="1266600"/>
    <lineage>
        <taxon>Bacteria</taxon>
        <taxon>Bacillati</taxon>
        <taxon>Actinomycetota</taxon>
        <taxon>Actinomycetes</taxon>
        <taxon>Micrococcales</taxon>
        <taxon>Microbacteriaceae</taxon>
        <taxon>Glaciihabitans</taxon>
    </lineage>
</organism>
<gene>
    <name evidence="5" type="ORF">B0I08_10316</name>
</gene>
<dbReference type="EMBL" id="PVTL01000003">
    <property type="protein sequence ID" value="PRY68812.1"/>
    <property type="molecule type" value="Genomic_DNA"/>
</dbReference>
<evidence type="ECO:0000259" key="4">
    <source>
        <dbReference type="Pfam" id="PF17853"/>
    </source>
</evidence>
<keyword evidence="6" id="KW-1185">Reference proteome</keyword>
<reference evidence="5 6" key="1">
    <citation type="submission" date="2018-03" db="EMBL/GenBank/DDBJ databases">
        <title>Genomic Encyclopedia of Type Strains, Phase III (KMG-III): the genomes of soil and plant-associated and newly described type strains.</title>
        <authorList>
            <person name="Whitman W."/>
        </authorList>
    </citation>
    <scope>NUCLEOTIDE SEQUENCE [LARGE SCALE GENOMIC DNA]</scope>
    <source>
        <strain evidence="5 6">CGMCC 1.12484</strain>
    </source>
</reference>
<dbReference type="InterPro" id="IPR051448">
    <property type="entry name" value="CdaR-like_regulators"/>
</dbReference>
<dbReference type="PANTHER" id="PTHR33744:SF17">
    <property type="entry name" value="CONSERVED PROTEIN"/>
    <property type="match status" value="1"/>
</dbReference>
<dbReference type="RefSeq" id="WP_106210899.1">
    <property type="nucleotide sequence ID" value="NZ_PVTL01000003.1"/>
</dbReference>
<feature type="domain" description="PucR C-terminal helix-turn-helix" evidence="3">
    <location>
        <begin position="458"/>
        <end position="515"/>
    </location>
</feature>
<dbReference type="InterPro" id="IPR012914">
    <property type="entry name" value="PucR_dom"/>
</dbReference>
<dbReference type="InterPro" id="IPR041522">
    <property type="entry name" value="CdaR_GGDEF"/>
</dbReference>
<dbReference type="OrthoDB" id="3190266at2"/>
<evidence type="ECO:0000259" key="2">
    <source>
        <dbReference type="Pfam" id="PF07905"/>
    </source>
</evidence>
<protein>
    <submittedName>
        <fullName evidence="5">Purine catabolism regulatory family protein</fullName>
    </submittedName>
</protein>
<evidence type="ECO:0000313" key="6">
    <source>
        <dbReference type="Proteomes" id="UP000237983"/>
    </source>
</evidence>
<proteinExistence type="inferred from homology"/>
<comment type="similarity">
    <text evidence="1">Belongs to the CdaR family.</text>
</comment>
<evidence type="ECO:0000259" key="3">
    <source>
        <dbReference type="Pfam" id="PF13556"/>
    </source>
</evidence>
<comment type="caution">
    <text evidence="5">The sequence shown here is derived from an EMBL/GenBank/DDBJ whole genome shotgun (WGS) entry which is preliminary data.</text>
</comment>
<dbReference type="AlphaFoldDB" id="A0A2T0VF79"/>
<accession>A0A2T0VF79</accession>
<evidence type="ECO:0000313" key="5">
    <source>
        <dbReference type="EMBL" id="PRY68812.1"/>
    </source>
</evidence>
<dbReference type="Pfam" id="PF17853">
    <property type="entry name" value="GGDEF_2"/>
    <property type="match status" value="1"/>
</dbReference>
<dbReference type="InterPro" id="IPR042070">
    <property type="entry name" value="PucR_C-HTH_sf"/>
</dbReference>
<dbReference type="Proteomes" id="UP000237983">
    <property type="component" value="Unassembled WGS sequence"/>
</dbReference>
<name>A0A2T0VF79_9MICO</name>
<dbReference type="PANTHER" id="PTHR33744">
    <property type="entry name" value="CARBOHYDRATE DIACID REGULATOR"/>
    <property type="match status" value="1"/>
</dbReference>
<dbReference type="Gene3D" id="1.10.10.2840">
    <property type="entry name" value="PucR C-terminal helix-turn-helix domain"/>
    <property type="match status" value="1"/>
</dbReference>